<dbReference type="EMBL" id="QFXD01000252">
    <property type="protein sequence ID" value="RDH88336.1"/>
    <property type="molecule type" value="Genomic_DNA"/>
</dbReference>
<evidence type="ECO:0000313" key="4">
    <source>
        <dbReference type="Proteomes" id="UP000255508"/>
    </source>
</evidence>
<evidence type="ECO:0000256" key="1">
    <source>
        <dbReference type="SAM" id="Coils"/>
    </source>
</evidence>
<evidence type="ECO:0000313" key="3">
    <source>
        <dbReference type="EMBL" id="RDH88336.1"/>
    </source>
</evidence>
<protein>
    <submittedName>
        <fullName evidence="3">DUF4124 domain-containing protein</fullName>
    </submittedName>
</protein>
<dbReference type="Proteomes" id="UP000255508">
    <property type="component" value="Unassembled WGS sequence"/>
</dbReference>
<feature type="domain" description="DUF4124" evidence="2">
    <location>
        <begin position="21"/>
        <end position="57"/>
    </location>
</feature>
<gene>
    <name evidence="3" type="ORF">DIZ79_14730</name>
</gene>
<keyword evidence="1" id="KW-0175">Coiled coil</keyword>
<reference evidence="3 4" key="1">
    <citation type="journal article" date="2018" name="ISME J.">
        <title>Endosymbiont genomes yield clues of tubeworm success.</title>
        <authorList>
            <person name="Li Y."/>
            <person name="Liles M.R."/>
            <person name="Halanych K.M."/>
        </authorList>
    </citation>
    <scope>NUCLEOTIDE SEQUENCE [LARGE SCALE GENOMIC DNA]</scope>
    <source>
        <strain evidence="3">A1422</strain>
    </source>
</reference>
<dbReference type="AlphaFoldDB" id="A0A370DT20"/>
<sequence length="331" mass="38035">METINNLIKPSRLLLVTLLSLASVSLPVNAGKLYKWVDDRGRVHYSDSMPPEDVRREHTYLDERGLTIDKVDAAKTQEEIEQQEALKRLQKEQQELIEKQQAADRVLLRTFRSEDNILMARDGQLRAVDLSLQVINSNIRQLKSKLEEMQRNAASLELSGEAVSAEYLQRIDRKRQSLKESYQSIVHRERDKNRIRIAFARDLERFRVLKRLSRKPDDKLETAQSEEGLSNVYHCQGESRCETSWQAAKQYLHSHATTPVRMLAENILMTGQPVKAQDISVTMSRLTDSITRQTIIFMDLQCKDTPEGAAFCASEPVRQIREGFNAAVAER</sequence>
<organism evidence="3 4">
    <name type="scientific">endosymbiont of Lamellibrachia luymesi</name>
    <dbReference type="NCBI Taxonomy" id="2200907"/>
    <lineage>
        <taxon>Bacteria</taxon>
        <taxon>Pseudomonadati</taxon>
        <taxon>Pseudomonadota</taxon>
        <taxon>Gammaproteobacteria</taxon>
        <taxon>sulfur-oxidizing symbionts</taxon>
    </lineage>
</organism>
<accession>A0A370DT20</accession>
<dbReference type="InterPro" id="IPR025392">
    <property type="entry name" value="DUF4124"/>
</dbReference>
<proteinExistence type="predicted"/>
<comment type="caution">
    <text evidence="3">The sequence shown here is derived from an EMBL/GenBank/DDBJ whole genome shotgun (WGS) entry which is preliminary data.</text>
</comment>
<evidence type="ECO:0000259" key="2">
    <source>
        <dbReference type="Pfam" id="PF13511"/>
    </source>
</evidence>
<feature type="coiled-coil region" evidence="1">
    <location>
        <begin position="73"/>
        <end position="166"/>
    </location>
</feature>
<dbReference type="Pfam" id="PF13511">
    <property type="entry name" value="DUF4124"/>
    <property type="match status" value="1"/>
</dbReference>
<name>A0A370DT20_9GAMM</name>